<dbReference type="SUPFAM" id="SSF81301">
    <property type="entry name" value="Nucleotidyltransferase"/>
    <property type="match status" value="1"/>
</dbReference>
<dbReference type="Gene3D" id="3.30.460.10">
    <property type="entry name" value="Beta Polymerase, domain 2"/>
    <property type="match status" value="1"/>
</dbReference>
<dbReference type="AlphaFoldDB" id="A0A6A3BKI4"/>
<comment type="similarity">
    <text evidence="1">Belongs to the Iojap/RsfS family.</text>
</comment>
<dbReference type="Pfam" id="PF02410">
    <property type="entry name" value="RsfS"/>
    <property type="match status" value="1"/>
</dbReference>
<reference evidence="2" key="1">
    <citation type="submission" date="2019-09" db="EMBL/GenBank/DDBJ databases">
        <title>Draft genome information of white flower Hibiscus syriacus.</title>
        <authorList>
            <person name="Kim Y.-M."/>
        </authorList>
    </citation>
    <scope>NUCLEOTIDE SEQUENCE [LARGE SCALE GENOMIC DNA]</scope>
    <source>
        <strain evidence="2">YM2019G1</strain>
    </source>
</reference>
<organism evidence="2 3">
    <name type="scientific">Hibiscus syriacus</name>
    <name type="common">Rose of Sharon</name>
    <dbReference type="NCBI Taxonomy" id="106335"/>
    <lineage>
        <taxon>Eukaryota</taxon>
        <taxon>Viridiplantae</taxon>
        <taxon>Streptophyta</taxon>
        <taxon>Embryophyta</taxon>
        <taxon>Tracheophyta</taxon>
        <taxon>Spermatophyta</taxon>
        <taxon>Magnoliopsida</taxon>
        <taxon>eudicotyledons</taxon>
        <taxon>Gunneridae</taxon>
        <taxon>Pentapetalae</taxon>
        <taxon>rosids</taxon>
        <taxon>malvids</taxon>
        <taxon>Malvales</taxon>
        <taxon>Malvaceae</taxon>
        <taxon>Malvoideae</taxon>
        <taxon>Hibiscus</taxon>
    </lineage>
</organism>
<dbReference type="InterPro" id="IPR043519">
    <property type="entry name" value="NT_sf"/>
</dbReference>
<evidence type="ECO:0000313" key="2">
    <source>
        <dbReference type="EMBL" id="KAE8716597.1"/>
    </source>
</evidence>
<proteinExistence type="inferred from homology"/>
<keyword evidence="3" id="KW-1185">Reference proteome</keyword>
<dbReference type="Proteomes" id="UP000436088">
    <property type="component" value="Unassembled WGS sequence"/>
</dbReference>
<protein>
    <submittedName>
        <fullName evidence="2">Protein Iojap-related</fullName>
    </submittedName>
</protein>
<evidence type="ECO:0000313" key="3">
    <source>
        <dbReference type="Proteomes" id="UP000436088"/>
    </source>
</evidence>
<dbReference type="GO" id="GO:0017148">
    <property type="term" value="P:negative regulation of translation"/>
    <property type="evidence" value="ECO:0007669"/>
    <property type="project" value="TreeGrafter"/>
</dbReference>
<dbReference type="PANTHER" id="PTHR21043">
    <property type="entry name" value="IOJAP SUPERFAMILY ORTHOLOG"/>
    <property type="match status" value="1"/>
</dbReference>
<gene>
    <name evidence="2" type="ORF">F3Y22_tig00110114pilonHSYRG00383</name>
</gene>
<name>A0A6A3BKI4_HIBSY</name>
<sequence length="88" mass="10108">MPLGRFHGDCHQEVPWHVKNIAQALIYKVKQKQKGAKRMVLPSVQGQETGKWIVIDSGRVIVHTLDEKARTYYNLEYLDFKDNPEGTG</sequence>
<dbReference type="InterPro" id="IPR004394">
    <property type="entry name" value="Iojap/RsfS/C7orf30"/>
</dbReference>
<comment type="caution">
    <text evidence="2">The sequence shown here is derived from an EMBL/GenBank/DDBJ whole genome shotgun (WGS) entry which is preliminary data.</text>
</comment>
<accession>A0A6A3BKI4</accession>
<evidence type="ECO:0000256" key="1">
    <source>
        <dbReference type="ARBA" id="ARBA00010574"/>
    </source>
</evidence>
<dbReference type="GO" id="GO:0090071">
    <property type="term" value="P:negative regulation of ribosome biogenesis"/>
    <property type="evidence" value="ECO:0007669"/>
    <property type="project" value="TreeGrafter"/>
</dbReference>
<dbReference type="PANTHER" id="PTHR21043:SF0">
    <property type="entry name" value="MITOCHONDRIAL ASSEMBLY OF RIBOSOMAL LARGE SUBUNIT PROTEIN 1"/>
    <property type="match status" value="1"/>
</dbReference>
<dbReference type="GO" id="GO:0043023">
    <property type="term" value="F:ribosomal large subunit binding"/>
    <property type="evidence" value="ECO:0007669"/>
    <property type="project" value="TreeGrafter"/>
</dbReference>
<dbReference type="EMBL" id="VEPZ02000843">
    <property type="protein sequence ID" value="KAE8716597.1"/>
    <property type="molecule type" value="Genomic_DNA"/>
</dbReference>